<dbReference type="Gene3D" id="3.40.30.10">
    <property type="entry name" value="Glutaredoxin"/>
    <property type="match status" value="1"/>
</dbReference>
<dbReference type="InterPro" id="IPR022551">
    <property type="entry name" value="BrxC"/>
</dbReference>
<protein>
    <submittedName>
        <fullName evidence="1">General stress protein</fullName>
    </submittedName>
</protein>
<dbReference type="RefSeq" id="WP_008630949.1">
    <property type="nucleotide sequence ID" value="NZ_AMZY02000020.1"/>
</dbReference>
<dbReference type="EMBL" id="AMZY02000020">
    <property type="protein sequence ID" value="EMS31169.1"/>
    <property type="molecule type" value="Genomic_DNA"/>
</dbReference>
<organism evidence="1 2">
    <name type="scientific">Mariniradius saccharolyticus AK6</name>
    <dbReference type="NCBI Taxonomy" id="1239962"/>
    <lineage>
        <taxon>Bacteria</taxon>
        <taxon>Pseudomonadati</taxon>
        <taxon>Bacteroidota</taxon>
        <taxon>Cytophagia</taxon>
        <taxon>Cytophagales</taxon>
        <taxon>Cyclobacteriaceae</taxon>
        <taxon>Mariniradius</taxon>
    </lineage>
</organism>
<evidence type="ECO:0000313" key="1">
    <source>
        <dbReference type="EMBL" id="EMS31169.1"/>
    </source>
</evidence>
<dbReference type="FunCoup" id="M7X844">
    <property type="interactions" value="6"/>
</dbReference>
<dbReference type="Pfam" id="PF11009">
    <property type="entry name" value="BrxC"/>
    <property type="match status" value="1"/>
</dbReference>
<dbReference type="Proteomes" id="UP000010953">
    <property type="component" value="Unassembled WGS sequence"/>
</dbReference>
<sequence>MDWIQLKDASQIEEIKTTSKSRPVLIFKHSTRCAISGMAWDRLKRNWKTEDFEKIQPYFLDLLSYRNISNQIAAQFDVYHESPQIILIKDGKAVYDNSHMGISYQDIMSRIG</sequence>
<dbReference type="eggNOG" id="COG3118">
    <property type="taxonomic scope" value="Bacteria"/>
</dbReference>
<dbReference type="AlphaFoldDB" id="M7X844"/>
<comment type="caution">
    <text evidence="1">The sequence shown here is derived from an EMBL/GenBank/DDBJ whole genome shotgun (WGS) entry which is preliminary data.</text>
</comment>
<dbReference type="NCBIfam" id="TIGR04019">
    <property type="entry name" value="B_thiol_YtxJ"/>
    <property type="match status" value="1"/>
</dbReference>
<gene>
    <name evidence="1" type="ORF">C943_02316</name>
</gene>
<proteinExistence type="predicted"/>
<keyword evidence="2" id="KW-1185">Reference proteome</keyword>
<accession>M7X844</accession>
<dbReference type="InterPro" id="IPR036249">
    <property type="entry name" value="Thioredoxin-like_sf"/>
</dbReference>
<reference evidence="1" key="1">
    <citation type="submission" date="2013-01" db="EMBL/GenBank/DDBJ databases">
        <title>Genome assembly of Mariniradius saccharolyticus AK6.</title>
        <authorList>
            <person name="Vaidya B."/>
            <person name="Khatri I."/>
            <person name="Tanuku N.R.S."/>
            <person name="Subramanian S."/>
            <person name="Pinnaka A."/>
        </authorList>
    </citation>
    <scope>NUCLEOTIDE SEQUENCE [LARGE SCALE GENOMIC DNA]</scope>
    <source>
        <strain evidence="1">AK6</strain>
    </source>
</reference>
<dbReference type="InParanoid" id="M7X844"/>
<dbReference type="STRING" id="1239962.C943_02316"/>
<name>M7X844_9BACT</name>
<evidence type="ECO:0000313" key="2">
    <source>
        <dbReference type="Proteomes" id="UP000010953"/>
    </source>
</evidence>
<dbReference type="SUPFAM" id="SSF52833">
    <property type="entry name" value="Thioredoxin-like"/>
    <property type="match status" value="1"/>
</dbReference>
<dbReference type="OrthoDB" id="677051at2"/>